<dbReference type="GO" id="GO:0005886">
    <property type="term" value="C:plasma membrane"/>
    <property type="evidence" value="ECO:0007669"/>
    <property type="project" value="TreeGrafter"/>
</dbReference>
<dbReference type="PROSITE" id="PS50887">
    <property type="entry name" value="GGDEF"/>
    <property type="match status" value="1"/>
</dbReference>
<dbReference type="InterPro" id="IPR043128">
    <property type="entry name" value="Rev_trsase/Diguanyl_cyclase"/>
</dbReference>
<dbReference type="NCBIfam" id="TIGR00254">
    <property type="entry name" value="GGDEF"/>
    <property type="match status" value="1"/>
</dbReference>
<dbReference type="Pfam" id="PF00990">
    <property type="entry name" value="GGDEF"/>
    <property type="match status" value="1"/>
</dbReference>
<evidence type="ECO:0000259" key="3">
    <source>
        <dbReference type="PROSITE" id="PS50887"/>
    </source>
</evidence>
<dbReference type="Gene3D" id="3.30.70.270">
    <property type="match status" value="1"/>
</dbReference>
<dbReference type="AlphaFoldDB" id="A0A7L9TYC0"/>
<dbReference type="EC" id="2.7.7.65" evidence="1"/>
<sequence>MKAQSGHAHQLDAAQLRRLLTLSRELLQTDEAGVSLGLIGQALSELIQPDASLLLLRAGGLDIVEFDNQGRVRAAGKDHPLFETGMLLLPDIDAGARRAPPAPQQCQRVGLRTLALAIPAYAAVAILVASWNRDLASAELERYENTIVALLELGAAALGKIEARSSLERLVDHQRRQMATTSASHAAELARRDDVAVALNTLSLTDVLTGLYNRRGFFVQAEHLHKVSRRRRAKSAVIFADIDGLKRVNDELGHDRGDAAIRDAAFVFRQSFRQADVVSRLGGDEFVAYTLDDEQPGVVLERIQANLDAFNLTEERPYVLSLSAGIVQCDPASDETLSDYLLRADERMYANKRSRLH</sequence>
<dbReference type="InterPro" id="IPR000160">
    <property type="entry name" value="GGDEF_dom"/>
</dbReference>
<dbReference type="InterPro" id="IPR029787">
    <property type="entry name" value="Nucleotide_cyclase"/>
</dbReference>
<evidence type="ECO:0000313" key="5">
    <source>
        <dbReference type="Proteomes" id="UP000593875"/>
    </source>
</evidence>
<evidence type="ECO:0000256" key="1">
    <source>
        <dbReference type="ARBA" id="ARBA00012528"/>
    </source>
</evidence>
<evidence type="ECO:0000313" key="4">
    <source>
        <dbReference type="EMBL" id="QOL47784.1"/>
    </source>
</evidence>
<protein>
    <recommendedName>
        <fullName evidence="1">diguanylate cyclase</fullName>
        <ecNumber evidence="1">2.7.7.65</ecNumber>
    </recommendedName>
</protein>
<dbReference type="Proteomes" id="UP000593875">
    <property type="component" value="Chromosome"/>
</dbReference>
<dbReference type="PANTHER" id="PTHR45138">
    <property type="entry name" value="REGULATORY COMPONENTS OF SENSORY TRANSDUCTION SYSTEM"/>
    <property type="match status" value="1"/>
</dbReference>
<reference evidence="4 5" key="1">
    <citation type="submission" date="2020-10" db="EMBL/GenBank/DDBJ databases">
        <title>Genome sequencing of Massilia sp. LPB0304.</title>
        <authorList>
            <person name="Kim J."/>
        </authorList>
    </citation>
    <scope>NUCLEOTIDE SEQUENCE [LARGE SCALE GENOMIC DNA]</scope>
    <source>
        <strain evidence="4 5">LPB0304</strain>
    </source>
</reference>
<dbReference type="EMBL" id="CP062941">
    <property type="protein sequence ID" value="QOL47784.1"/>
    <property type="molecule type" value="Genomic_DNA"/>
</dbReference>
<dbReference type="KEGG" id="mlir:LPB04_12155"/>
<feature type="domain" description="GGDEF" evidence="3">
    <location>
        <begin position="233"/>
        <end position="357"/>
    </location>
</feature>
<dbReference type="GO" id="GO:0052621">
    <property type="term" value="F:diguanylate cyclase activity"/>
    <property type="evidence" value="ECO:0007669"/>
    <property type="project" value="UniProtKB-EC"/>
</dbReference>
<name>A0A7L9TYC0_9BURK</name>
<dbReference type="SMART" id="SM00267">
    <property type="entry name" value="GGDEF"/>
    <property type="match status" value="1"/>
</dbReference>
<evidence type="ECO:0000256" key="2">
    <source>
        <dbReference type="ARBA" id="ARBA00034247"/>
    </source>
</evidence>
<dbReference type="RefSeq" id="WP_193684844.1">
    <property type="nucleotide sequence ID" value="NZ_CP062941.1"/>
</dbReference>
<dbReference type="GO" id="GO:1902201">
    <property type="term" value="P:negative regulation of bacterial-type flagellum-dependent cell motility"/>
    <property type="evidence" value="ECO:0007669"/>
    <property type="project" value="TreeGrafter"/>
</dbReference>
<comment type="catalytic activity">
    <reaction evidence="2">
        <text>2 GTP = 3',3'-c-di-GMP + 2 diphosphate</text>
        <dbReference type="Rhea" id="RHEA:24898"/>
        <dbReference type="ChEBI" id="CHEBI:33019"/>
        <dbReference type="ChEBI" id="CHEBI:37565"/>
        <dbReference type="ChEBI" id="CHEBI:58805"/>
        <dbReference type="EC" id="2.7.7.65"/>
    </reaction>
</comment>
<dbReference type="CDD" id="cd01949">
    <property type="entry name" value="GGDEF"/>
    <property type="match status" value="1"/>
</dbReference>
<dbReference type="SUPFAM" id="SSF55073">
    <property type="entry name" value="Nucleotide cyclase"/>
    <property type="match status" value="1"/>
</dbReference>
<dbReference type="PANTHER" id="PTHR45138:SF9">
    <property type="entry name" value="DIGUANYLATE CYCLASE DGCM-RELATED"/>
    <property type="match status" value="1"/>
</dbReference>
<dbReference type="GO" id="GO:0043709">
    <property type="term" value="P:cell adhesion involved in single-species biofilm formation"/>
    <property type="evidence" value="ECO:0007669"/>
    <property type="project" value="TreeGrafter"/>
</dbReference>
<accession>A0A7L9TYC0</accession>
<gene>
    <name evidence="4" type="ORF">LPB04_12155</name>
</gene>
<organism evidence="4 5">
    <name type="scientific">Massilia litorea</name>
    <dbReference type="NCBI Taxonomy" id="2769491"/>
    <lineage>
        <taxon>Bacteria</taxon>
        <taxon>Pseudomonadati</taxon>
        <taxon>Pseudomonadota</taxon>
        <taxon>Betaproteobacteria</taxon>
        <taxon>Burkholderiales</taxon>
        <taxon>Oxalobacteraceae</taxon>
        <taxon>Telluria group</taxon>
        <taxon>Massilia</taxon>
    </lineage>
</organism>
<dbReference type="InterPro" id="IPR050469">
    <property type="entry name" value="Diguanylate_Cyclase"/>
</dbReference>
<keyword evidence="5" id="KW-1185">Reference proteome</keyword>
<proteinExistence type="predicted"/>